<dbReference type="AlphaFoldDB" id="A0A5C7EY63"/>
<dbReference type="GO" id="GO:0000049">
    <property type="term" value="F:tRNA binding"/>
    <property type="evidence" value="ECO:0007669"/>
    <property type="project" value="UniProtKB-UniRule"/>
</dbReference>
<evidence type="ECO:0000313" key="10">
    <source>
        <dbReference type="Proteomes" id="UP000321201"/>
    </source>
</evidence>
<comment type="catalytic activity">
    <reaction evidence="7">
        <text>Endonucleolytic cleavage of RNA, removing 5'-extranucleotides from tRNA precursor.</text>
        <dbReference type="EC" id="3.1.26.5"/>
    </reaction>
</comment>
<dbReference type="Pfam" id="PF00825">
    <property type="entry name" value="Ribonuclease_P"/>
    <property type="match status" value="1"/>
</dbReference>
<dbReference type="OrthoDB" id="398329at2"/>
<dbReference type="GO" id="GO:0042781">
    <property type="term" value="F:3'-tRNA processing endoribonuclease activity"/>
    <property type="evidence" value="ECO:0007669"/>
    <property type="project" value="TreeGrafter"/>
</dbReference>
<dbReference type="HAMAP" id="MF_00227">
    <property type="entry name" value="RNase_P"/>
    <property type="match status" value="1"/>
</dbReference>
<dbReference type="EC" id="3.1.26.5" evidence="7 8"/>
<keyword evidence="4 7" id="KW-0255">Endonuclease</keyword>
<evidence type="ECO:0000256" key="3">
    <source>
        <dbReference type="ARBA" id="ARBA00022722"/>
    </source>
</evidence>
<evidence type="ECO:0000313" key="9">
    <source>
        <dbReference type="EMBL" id="TXF13267.1"/>
    </source>
</evidence>
<evidence type="ECO:0000256" key="7">
    <source>
        <dbReference type="HAMAP-Rule" id="MF_00227"/>
    </source>
</evidence>
<comment type="caution">
    <text evidence="9">The sequence shown here is derived from an EMBL/GenBank/DDBJ whole genome shotgun (WGS) entry which is preliminary data.</text>
</comment>
<dbReference type="SUPFAM" id="SSF54211">
    <property type="entry name" value="Ribosomal protein S5 domain 2-like"/>
    <property type="match status" value="1"/>
</dbReference>
<dbReference type="InterPro" id="IPR014721">
    <property type="entry name" value="Ribsml_uS5_D2-typ_fold_subgr"/>
</dbReference>
<dbReference type="InterPro" id="IPR020568">
    <property type="entry name" value="Ribosomal_Su5_D2-typ_SF"/>
</dbReference>
<gene>
    <name evidence="7 9" type="primary">rnpA</name>
    <name evidence="9" type="ORF">FR698_01635</name>
</gene>
<dbReference type="PANTHER" id="PTHR33992">
    <property type="entry name" value="RIBONUCLEASE P PROTEIN COMPONENT"/>
    <property type="match status" value="1"/>
</dbReference>
<keyword evidence="6 7" id="KW-0694">RNA-binding</keyword>
<dbReference type="InParanoid" id="A0A5C7EY63"/>
<comment type="subunit">
    <text evidence="7">Consists of a catalytic RNA component (M1 or rnpB) and a protein subunit.</text>
</comment>
<dbReference type="GO" id="GO:0030677">
    <property type="term" value="C:ribonuclease P complex"/>
    <property type="evidence" value="ECO:0007669"/>
    <property type="project" value="TreeGrafter"/>
</dbReference>
<evidence type="ECO:0000256" key="6">
    <source>
        <dbReference type="ARBA" id="ARBA00022884"/>
    </source>
</evidence>
<name>A0A5C7EY63_9PROT</name>
<reference evidence="9 10" key="1">
    <citation type="submission" date="2019-08" db="EMBL/GenBank/DDBJ databases">
        <title>Pelomicrobium methylotrophicum gen. nov., sp. nov. a moderately thermophilic, facultatively anaerobic, lithoautotrophic and methylotrophic bacterium isolated from a terrestrial mud volcano.</title>
        <authorList>
            <person name="Slobodkina G.B."/>
            <person name="Merkel A.Y."/>
            <person name="Slobodkin A.I."/>
        </authorList>
    </citation>
    <scope>NUCLEOTIDE SEQUENCE [LARGE SCALE GENOMIC DNA]</scope>
    <source>
        <strain evidence="9 10">SM250</strain>
    </source>
</reference>
<keyword evidence="3 7" id="KW-0540">Nuclease</keyword>
<dbReference type="GO" id="GO:0001682">
    <property type="term" value="P:tRNA 5'-leader removal"/>
    <property type="evidence" value="ECO:0007669"/>
    <property type="project" value="UniProtKB-UniRule"/>
</dbReference>
<accession>A0A5C7EY63</accession>
<organism evidence="9 10">
    <name type="scientific">Pelomicrobium methylotrophicum</name>
    <dbReference type="NCBI Taxonomy" id="2602750"/>
    <lineage>
        <taxon>Bacteria</taxon>
        <taxon>Pseudomonadati</taxon>
        <taxon>Pseudomonadota</taxon>
        <taxon>Hydrogenophilia</taxon>
        <taxon>Hydrogenophilia incertae sedis</taxon>
        <taxon>Pelomicrobium</taxon>
    </lineage>
</organism>
<dbReference type="PANTHER" id="PTHR33992:SF1">
    <property type="entry name" value="RIBONUCLEASE P PROTEIN COMPONENT"/>
    <property type="match status" value="1"/>
</dbReference>
<dbReference type="Proteomes" id="UP000321201">
    <property type="component" value="Unassembled WGS sequence"/>
</dbReference>
<dbReference type="Gene3D" id="3.30.230.10">
    <property type="match status" value="1"/>
</dbReference>
<dbReference type="PROSITE" id="PS00648">
    <property type="entry name" value="RIBONUCLEASE_P"/>
    <property type="match status" value="1"/>
</dbReference>
<dbReference type="EMBL" id="VPFL01000002">
    <property type="protein sequence ID" value="TXF13267.1"/>
    <property type="molecule type" value="Genomic_DNA"/>
</dbReference>
<comment type="function">
    <text evidence="1 7">RNaseP catalyzes the removal of the 5'-leader sequence from pre-tRNA to produce the mature 5'-terminus. It can also cleave other RNA substrates such as 4.5S RNA. The protein component plays an auxiliary but essential role in vivo by binding to the 5'-leader sequence and broadening the substrate specificity of the ribozyme.</text>
</comment>
<protein>
    <recommendedName>
        <fullName evidence="7 8">Ribonuclease P protein component</fullName>
        <shortName evidence="7">RNase P protein</shortName>
        <shortName evidence="7">RNaseP protein</shortName>
        <ecNumber evidence="7 8">3.1.26.5</ecNumber>
    </recommendedName>
    <alternativeName>
        <fullName evidence="7">Protein C5</fullName>
    </alternativeName>
</protein>
<comment type="similarity">
    <text evidence="7">Belongs to the RnpA family.</text>
</comment>
<evidence type="ECO:0000256" key="2">
    <source>
        <dbReference type="ARBA" id="ARBA00022694"/>
    </source>
</evidence>
<keyword evidence="10" id="KW-1185">Reference proteome</keyword>
<keyword evidence="5 7" id="KW-0378">Hydrolase</keyword>
<evidence type="ECO:0000256" key="8">
    <source>
        <dbReference type="NCBIfam" id="TIGR00188"/>
    </source>
</evidence>
<evidence type="ECO:0000256" key="1">
    <source>
        <dbReference type="ARBA" id="ARBA00002663"/>
    </source>
</evidence>
<dbReference type="InterPro" id="IPR000100">
    <property type="entry name" value="RNase_P"/>
</dbReference>
<proteinExistence type="inferred from homology"/>
<keyword evidence="2 7" id="KW-0819">tRNA processing</keyword>
<evidence type="ECO:0000256" key="4">
    <source>
        <dbReference type="ARBA" id="ARBA00022759"/>
    </source>
</evidence>
<dbReference type="InterPro" id="IPR020539">
    <property type="entry name" value="RNase_P_CS"/>
</dbReference>
<dbReference type="FunCoup" id="A0A5C7EY63">
    <property type="interactions" value="121"/>
</dbReference>
<dbReference type="GO" id="GO:0004526">
    <property type="term" value="F:ribonuclease P activity"/>
    <property type="evidence" value="ECO:0007669"/>
    <property type="project" value="UniProtKB-UniRule"/>
</dbReference>
<evidence type="ECO:0000256" key="5">
    <source>
        <dbReference type="ARBA" id="ARBA00022801"/>
    </source>
</evidence>
<sequence length="170" mass="19079">MRFAHEAHIPAVGRTAKAHPWLPGPHAHALWRRGHPRTPGEGPNPAQRLTLTVRPHSLPKAARLRQPGEFRAVFESRRSFAGRYFQVFARRNGLGMARLGLVVSRKVAPRAVDRNYAKRIAREVFRQRRASLGAEDIVVRLKRAIPRAEGIAAQQELAALMERIAPCRAS</sequence>
<dbReference type="NCBIfam" id="TIGR00188">
    <property type="entry name" value="rnpA"/>
    <property type="match status" value="1"/>
</dbReference>